<keyword evidence="3" id="KW-0201">Cytochrome c-type biogenesis</keyword>
<proteinExistence type="inferred from homology"/>
<dbReference type="InterPro" id="IPR050553">
    <property type="entry name" value="Thioredoxin_ResA/DsbE_sf"/>
</dbReference>
<dbReference type="PROSITE" id="PS51352">
    <property type="entry name" value="THIOREDOXIN_2"/>
    <property type="match status" value="1"/>
</dbReference>
<dbReference type="InterPro" id="IPR004799">
    <property type="entry name" value="Periplasmic_diS_OxRdtase_DsbE"/>
</dbReference>
<evidence type="ECO:0000313" key="9">
    <source>
        <dbReference type="Proteomes" id="UP000305202"/>
    </source>
</evidence>
<keyword evidence="6" id="KW-0732">Signal</keyword>
<dbReference type="PROSITE" id="PS00194">
    <property type="entry name" value="THIOREDOXIN_1"/>
    <property type="match status" value="1"/>
</dbReference>
<dbReference type="InterPro" id="IPR017937">
    <property type="entry name" value="Thioredoxin_CS"/>
</dbReference>
<comment type="caution">
    <text evidence="8">The sequence shown here is derived from an EMBL/GenBank/DDBJ whole genome shotgun (WGS) entry which is preliminary data.</text>
</comment>
<sequence length="191" mass="20896">MKKALLAAPLLLFLAMAAVFAVQLVRDQRGADPKALQSALIGKPVPAFALPSLDNPAGRYSAASLRDGRPFLLNVWATWCPACRGEHPFLNRLAAEGVHIVGVNYRDDRTNALNWLNQLGNPYTLTLYDASGTLGLDLGVYGAPETFLVDNRGIIRYRHAGQIDAGIWRREIQPLYLRYGRGNGGQVAGRK</sequence>
<dbReference type="CDD" id="cd03010">
    <property type="entry name" value="TlpA_like_DsbE"/>
    <property type="match status" value="1"/>
</dbReference>
<evidence type="ECO:0000256" key="5">
    <source>
        <dbReference type="ARBA" id="ARBA00023284"/>
    </source>
</evidence>
<organism evidence="8 9">
    <name type="scientific">Martelella alba</name>
    <dbReference type="NCBI Taxonomy" id="2590451"/>
    <lineage>
        <taxon>Bacteria</taxon>
        <taxon>Pseudomonadati</taxon>
        <taxon>Pseudomonadota</taxon>
        <taxon>Alphaproteobacteria</taxon>
        <taxon>Hyphomicrobiales</taxon>
        <taxon>Aurantimonadaceae</taxon>
        <taxon>Martelella</taxon>
    </lineage>
</organism>
<evidence type="ECO:0000256" key="2">
    <source>
        <dbReference type="ARBA" id="ARBA00007758"/>
    </source>
</evidence>
<feature type="signal peptide" evidence="6">
    <location>
        <begin position="1"/>
        <end position="21"/>
    </location>
</feature>
<dbReference type="EMBL" id="SZPQ01000037">
    <property type="protein sequence ID" value="TKI03862.1"/>
    <property type="molecule type" value="Genomic_DNA"/>
</dbReference>
<keyword evidence="9" id="KW-1185">Reference proteome</keyword>
<dbReference type="NCBIfam" id="TIGR00385">
    <property type="entry name" value="dsbE"/>
    <property type="match status" value="1"/>
</dbReference>
<accession>A0ABY2SFR8</accession>
<dbReference type="Gene3D" id="3.40.30.10">
    <property type="entry name" value="Glutaredoxin"/>
    <property type="match status" value="1"/>
</dbReference>
<reference evidence="8 9" key="1">
    <citation type="submission" date="2019-04" db="EMBL/GenBank/DDBJ databases">
        <authorList>
            <person name="Li M."/>
            <person name="Gao C."/>
        </authorList>
    </citation>
    <scope>NUCLEOTIDE SEQUENCE [LARGE SCALE GENOMIC DNA]</scope>
    <source>
        <strain evidence="8 9">BGMRC 2031</strain>
    </source>
</reference>
<evidence type="ECO:0000256" key="6">
    <source>
        <dbReference type="SAM" id="SignalP"/>
    </source>
</evidence>
<protein>
    <submittedName>
        <fullName evidence="8">DsbE family thiol:disulfide interchange protein</fullName>
    </submittedName>
</protein>
<keyword evidence="5" id="KW-0676">Redox-active center</keyword>
<dbReference type="PANTHER" id="PTHR42852:SF6">
    <property type="entry name" value="THIOL:DISULFIDE INTERCHANGE PROTEIN DSBE"/>
    <property type="match status" value="1"/>
</dbReference>
<evidence type="ECO:0000256" key="1">
    <source>
        <dbReference type="ARBA" id="ARBA00004196"/>
    </source>
</evidence>
<feature type="chain" id="PRO_5045188508" evidence="6">
    <location>
        <begin position="22"/>
        <end position="191"/>
    </location>
</feature>
<dbReference type="InterPro" id="IPR013740">
    <property type="entry name" value="Redoxin"/>
</dbReference>
<gene>
    <name evidence="8" type="ORF">FCN80_20260</name>
</gene>
<evidence type="ECO:0000259" key="7">
    <source>
        <dbReference type="PROSITE" id="PS51352"/>
    </source>
</evidence>
<evidence type="ECO:0000313" key="8">
    <source>
        <dbReference type="EMBL" id="TKI03862.1"/>
    </source>
</evidence>
<dbReference type="SUPFAM" id="SSF52833">
    <property type="entry name" value="Thioredoxin-like"/>
    <property type="match status" value="1"/>
</dbReference>
<feature type="domain" description="Thioredoxin" evidence="7">
    <location>
        <begin position="39"/>
        <end position="177"/>
    </location>
</feature>
<dbReference type="InterPro" id="IPR036249">
    <property type="entry name" value="Thioredoxin-like_sf"/>
</dbReference>
<dbReference type="RefSeq" id="WP_136992147.1">
    <property type="nucleotide sequence ID" value="NZ_SZPQ01000037.1"/>
</dbReference>
<dbReference type="InterPro" id="IPR013766">
    <property type="entry name" value="Thioredoxin_domain"/>
</dbReference>
<name>A0ABY2SFR8_9HYPH</name>
<comment type="similarity">
    <text evidence="2">Belongs to the thioredoxin family. DsbE subfamily.</text>
</comment>
<dbReference type="Proteomes" id="UP000305202">
    <property type="component" value="Unassembled WGS sequence"/>
</dbReference>
<comment type="subcellular location">
    <subcellularLocation>
        <location evidence="1">Cell envelope</location>
    </subcellularLocation>
</comment>
<evidence type="ECO:0000256" key="4">
    <source>
        <dbReference type="ARBA" id="ARBA00023157"/>
    </source>
</evidence>
<dbReference type="PANTHER" id="PTHR42852">
    <property type="entry name" value="THIOL:DISULFIDE INTERCHANGE PROTEIN DSBE"/>
    <property type="match status" value="1"/>
</dbReference>
<dbReference type="Pfam" id="PF08534">
    <property type="entry name" value="Redoxin"/>
    <property type="match status" value="1"/>
</dbReference>
<evidence type="ECO:0000256" key="3">
    <source>
        <dbReference type="ARBA" id="ARBA00022748"/>
    </source>
</evidence>
<keyword evidence="4" id="KW-1015">Disulfide bond</keyword>